<dbReference type="RefSeq" id="XP_042923613.1">
    <property type="nucleotide sequence ID" value="XM_043062907.1"/>
</dbReference>
<proteinExistence type="predicted"/>
<dbReference type="PANTHER" id="PTHR42919">
    <property type="entry name" value="N-ALPHA-ACETYLTRANSFERASE"/>
    <property type="match status" value="1"/>
</dbReference>
<dbReference type="OrthoDB" id="1912023at2759"/>
<keyword evidence="4" id="KW-1185">Reference proteome</keyword>
<dbReference type="Gramene" id="PNW81987">
    <property type="protein sequence ID" value="PNW81987"/>
    <property type="gene ID" value="CHLRE_06g269100v5"/>
</dbReference>
<dbReference type="InParanoid" id="A0A2K3DN74"/>
<dbReference type="EMBL" id="CM008967">
    <property type="protein sequence ID" value="PNW81987.1"/>
    <property type="molecule type" value="Genomic_DNA"/>
</dbReference>
<dbReference type="KEGG" id="cre:CHLRE_06g269100v5"/>
<name>A0A2K3DN74_CHLRE</name>
<dbReference type="Proteomes" id="UP000006906">
    <property type="component" value="Chromosome 6"/>
</dbReference>
<dbReference type="PANTHER" id="PTHR42919:SF20">
    <property type="entry name" value="GCN5-RELATED N-ACETYLTRANSFERASE 10, CHLOROPLASTIC"/>
    <property type="match status" value="1"/>
</dbReference>
<dbReference type="GO" id="GO:0008080">
    <property type="term" value="F:N-acetyltransferase activity"/>
    <property type="evidence" value="ECO:0000318"/>
    <property type="project" value="GO_Central"/>
</dbReference>
<dbReference type="PROSITE" id="PS51186">
    <property type="entry name" value="GNAT"/>
    <property type="match status" value="1"/>
</dbReference>
<reference evidence="3 4" key="1">
    <citation type="journal article" date="2007" name="Science">
        <title>The Chlamydomonas genome reveals the evolution of key animal and plant functions.</title>
        <authorList>
            <person name="Merchant S.S."/>
            <person name="Prochnik S.E."/>
            <person name="Vallon O."/>
            <person name="Harris E.H."/>
            <person name="Karpowicz S.J."/>
            <person name="Witman G.B."/>
            <person name="Terry A."/>
            <person name="Salamov A."/>
            <person name="Fritz-Laylin L.K."/>
            <person name="Marechal-Drouard L."/>
            <person name="Marshall W.F."/>
            <person name="Qu L.H."/>
            <person name="Nelson D.R."/>
            <person name="Sanderfoot A.A."/>
            <person name="Spalding M.H."/>
            <person name="Kapitonov V.V."/>
            <person name="Ren Q."/>
            <person name="Ferris P."/>
            <person name="Lindquist E."/>
            <person name="Shapiro H."/>
            <person name="Lucas S.M."/>
            <person name="Grimwood J."/>
            <person name="Schmutz J."/>
            <person name="Cardol P."/>
            <person name="Cerutti H."/>
            <person name="Chanfreau G."/>
            <person name="Chen C.L."/>
            <person name="Cognat V."/>
            <person name="Croft M.T."/>
            <person name="Dent R."/>
            <person name="Dutcher S."/>
            <person name="Fernandez E."/>
            <person name="Fukuzawa H."/>
            <person name="Gonzalez-Ballester D."/>
            <person name="Gonzalez-Halphen D."/>
            <person name="Hallmann A."/>
            <person name="Hanikenne M."/>
            <person name="Hippler M."/>
            <person name="Inwood W."/>
            <person name="Jabbari K."/>
            <person name="Kalanon M."/>
            <person name="Kuras R."/>
            <person name="Lefebvre P.A."/>
            <person name="Lemaire S.D."/>
            <person name="Lobanov A.V."/>
            <person name="Lohr M."/>
            <person name="Manuell A."/>
            <person name="Meier I."/>
            <person name="Mets L."/>
            <person name="Mittag M."/>
            <person name="Mittelmeier T."/>
            <person name="Moroney J.V."/>
            <person name="Moseley J."/>
            <person name="Napoli C."/>
            <person name="Nedelcu A.M."/>
            <person name="Niyogi K."/>
            <person name="Novoselov S.V."/>
            <person name="Paulsen I.T."/>
            <person name="Pazour G."/>
            <person name="Purton S."/>
            <person name="Ral J.P."/>
            <person name="Riano-Pachon D.M."/>
            <person name="Riekhof W."/>
            <person name="Rymarquis L."/>
            <person name="Schroda M."/>
            <person name="Stern D."/>
            <person name="Umen J."/>
            <person name="Willows R."/>
            <person name="Wilson N."/>
            <person name="Zimmer S.L."/>
            <person name="Allmer J."/>
            <person name="Balk J."/>
            <person name="Bisova K."/>
            <person name="Chen C.J."/>
            <person name="Elias M."/>
            <person name="Gendler K."/>
            <person name="Hauser C."/>
            <person name="Lamb M.R."/>
            <person name="Ledford H."/>
            <person name="Long J.C."/>
            <person name="Minagawa J."/>
            <person name="Page M.D."/>
            <person name="Pan J."/>
            <person name="Pootakham W."/>
            <person name="Roje S."/>
            <person name="Rose A."/>
            <person name="Stahlberg E."/>
            <person name="Terauchi A.M."/>
            <person name="Yang P."/>
            <person name="Ball S."/>
            <person name="Bowler C."/>
            <person name="Dieckmann C.L."/>
            <person name="Gladyshev V.N."/>
            <person name="Green P."/>
            <person name="Jorgensen R."/>
            <person name="Mayfield S."/>
            <person name="Mueller-Roeber B."/>
            <person name="Rajamani S."/>
            <person name="Sayre R.T."/>
            <person name="Brokstein P."/>
            <person name="Dubchak I."/>
            <person name="Goodstein D."/>
            <person name="Hornick L."/>
            <person name="Huang Y.W."/>
            <person name="Jhaveri J."/>
            <person name="Luo Y."/>
            <person name="Martinez D."/>
            <person name="Ngau W.C."/>
            <person name="Otillar B."/>
            <person name="Poliakov A."/>
            <person name="Porter A."/>
            <person name="Szajkowski L."/>
            <person name="Werner G."/>
            <person name="Zhou K."/>
            <person name="Grigoriev I.V."/>
            <person name="Rokhsar D.S."/>
            <person name="Grossman A.R."/>
        </authorList>
    </citation>
    <scope>NUCLEOTIDE SEQUENCE [LARGE SCALE GENOMIC DNA]</scope>
    <source>
        <strain evidence="4">CC-503</strain>
    </source>
</reference>
<evidence type="ECO:0000259" key="2">
    <source>
        <dbReference type="PROSITE" id="PS51186"/>
    </source>
</evidence>
<dbReference type="Gene3D" id="3.40.630.30">
    <property type="match status" value="1"/>
</dbReference>
<dbReference type="STRING" id="3055.A0A2K3DN74"/>
<feature type="region of interest" description="Disordered" evidence="1">
    <location>
        <begin position="73"/>
        <end position="153"/>
    </location>
</feature>
<dbReference type="GO" id="GO:0007064">
    <property type="term" value="P:mitotic sister chromatid cohesion"/>
    <property type="evidence" value="ECO:0000318"/>
    <property type="project" value="GO_Central"/>
</dbReference>
<dbReference type="SUPFAM" id="SSF55729">
    <property type="entry name" value="Acyl-CoA N-acyltransferases (Nat)"/>
    <property type="match status" value="1"/>
</dbReference>
<dbReference type="GeneID" id="5721879"/>
<evidence type="ECO:0000313" key="4">
    <source>
        <dbReference type="Proteomes" id="UP000006906"/>
    </source>
</evidence>
<feature type="domain" description="N-acetyltransferase" evidence="2">
    <location>
        <begin position="209"/>
        <end position="370"/>
    </location>
</feature>
<protein>
    <recommendedName>
        <fullName evidence="2">N-acetyltransferase domain-containing protein</fullName>
    </recommendedName>
</protein>
<dbReference type="CDD" id="cd04301">
    <property type="entry name" value="NAT_SF"/>
    <property type="match status" value="1"/>
</dbReference>
<feature type="region of interest" description="Disordered" evidence="1">
    <location>
        <begin position="227"/>
        <end position="258"/>
    </location>
</feature>
<dbReference type="PaxDb" id="3055-EDP08490"/>
<dbReference type="InterPro" id="IPR000182">
    <property type="entry name" value="GNAT_dom"/>
</dbReference>
<dbReference type="PROSITE" id="PS51257">
    <property type="entry name" value="PROKAR_LIPOPROTEIN"/>
    <property type="match status" value="1"/>
</dbReference>
<dbReference type="InterPro" id="IPR016181">
    <property type="entry name" value="Acyl_CoA_acyltransferase"/>
</dbReference>
<feature type="compositionally biased region" description="Low complexity" evidence="1">
    <location>
        <begin position="100"/>
        <end position="122"/>
    </location>
</feature>
<dbReference type="FunCoup" id="A0A2K3DN74">
    <property type="interactions" value="84"/>
</dbReference>
<dbReference type="AlphaFoldDB" id="A0A2K3DN74"/>
<gene>
    <name evidence="3" type="ORF">CHLRE_06g269100v5</name>
</gene>
<feature type="compositionally biased region" description="Low complexity" evidence="1">
    <location>
        <begin position="234"/>
        <end position="258"/>
    </location>
</feature>
<accession>A0A2K3DN74</accession>
<evidence type="ECO:0000313" key="3">
    <source>
        <dbReference type="EMBL" id="PNW81987.1"/>
    </source>
</evidence>
<sequence>MSVVKLRNGCWTGAQAGTGAACATPHVLPAPRRPPAGAFPALTPARCPHAVPCRSSLHEASCSPLASGPWLPSRQGLHHHHHAAARQVSANSSTGREPEPATSSTSSPATAAPTLPLRSAASGDATDSESNSPGPSTPSAPGPRQVPTVDAVFPTRYGTRFRVRPYSNNEYGSIIDLQSEAFHTLNPVPFLNDFTYKRFRAEVVDALKQKTKYSDPSVFQLLVALEQEPEQEPSGSSSSSSSNNGDGSSNGNSSSSSSSAKVVGVVEVSLMEERGVLGCLPPGTREYAYVSSMCVAPTARRRGVAQALMSAAEEQARLWGQQQLALHVYRDNTPAVQLYGGWGMAVLNTDPDWKAWFGDRVRLLMHKRLA</sequence>
<dbReference type="Pfam" id="PF00583">
    <property type="entry name" value="Acetyltransf_1"/>
    <property type="match status" value="1"/>
</dbReference>
<evidence type="ECO:0000256" key="1">
    <source>
        <dbReference type="SAM" id="MobiDB-lite"/>
    </source>
</evidence>
<dbReference type="InterPro" id="IPR051556">
    <property type="entry name" value="N-term/lysine_N-AcTrnsfr"/>
</dbReference>
<dbReference type="GO" id="GO:0031415">
    <property type="term" value="C:NatA complex"/>
    <property type="evidence" value="ECO:0000318"/>
    <property type="project" value="GO_Central"/>
</dbReference>
<organism evidence="3 4">
    <name type="scientific">Chlamydomonas reinhardtii</name>
    <name type="common">Chlamydomonas smithii</name>
    <dbReference type="NCBI Taxonomy" id="3055"/>
    <lineage>
        <taxon>Eukaryota</taxon>
        <taxon>Viridiplantae</taxon>
        <taxon>Chlorophyta</taxon>
        <taxon>core chlorophytes</taxon>
        <taxon>Chlorophyceae</taxon>
        <taxon>CS clade</taxon>
        <taxon>Chlamydomonadales</taxon>
        <taxon>Chlamydomonadaceae</taxon>
        <taxon>Chlamydomonas</taxon>
    </lineage>
</organism>